<reference evidence="1 2" key="1">
    <citation type="journal article" date="2019" name="Int. J. Syst. Evol. Microbiol.">
        <title>The Global Catalogue of Microorganisms (GCM) 10K type strain sequencing project: providing services to taxonomists for standard genome sequencing and annotation.</title>
        <authorList>
            <consortium name="The Broad Institute Genomics Platform"/>
            <consortium name="The Broad Institute Genome Sequencing Center for Infectious Disease"/>
            <person name="Wu L."/>
            <person name="Ma J."/>
        </authorList>
    </citation>
    <scope>NUCLEOTIDE SEQUENCE [LARGE SCALE GENOMIC DNA]</scope>
    <source>
        <strain evidence="1 2">JCM 16328</strain>
    </source>
</reference>
<comment type="caution">
    <text evidence="1">The sequence shown here is derived from an EMBL/GenBank/DDBJ whole genome shotgun (WGS) entry which is preliminary data.</text>
</comment>
<proteinExistence type="predicted"/>
<dbReference type="InterPro" id="IPR036390">
    <property type="entry name" value="WH_DNA-bd_sf"/>
</dbReference>
<evidence type="ECO:0008006" key="3">
    <source>
        <dbReference type="Google" id="ProtNLM"/>
    </source>
</evidence>
<accession>A0AAV3TA54</accession>
<dbReference type="SUPFAM" id="SSF46785">
    <property type="entry name" value="Winged helix' DNA-binding domain"/>
    <property type="match status" value="1"/>
</dbReference>
<dbReference type="EMBL" id="BAAADV010000003">
    <property type="protein sequence ID" value="GAA0673188.1"/>
    <property type="molecule type" value="Genomic_DNA"/>
</dbReference>
<sequence length="74" mass="8260">MQQPGATAARVPDELDSPRAKLVYLHLSTAGWSTVADIQHALGLKKIALMSILDTLHSREHVERRGNAFRCRPR</sequence>
<organism evidence="1 2">
    <name type="scientific">Natronoarchaeum mannanilyticum</name>
    <dbReference type="NCBI Taxonomy" id="926360"/>
    <lineage>
        <taxon>Archaea</taxon>
        <taxon>Methanobacteriati</taxon>
        <taxon>Methanobacteriota</taxon>
        <taxon>Stenosarchaea group</taxon>
        <taxon>Halobacteria</taxon>
        <taxon>Halobacteriales</taxon>
        <taxon>Natronoarchaeaceae</taxon>
    </lineage>
</organism>
<name>A0AAV3TA54_9EURY</name>
<dbReference type="RefSeq" id="WP_343773872.1">
    <property type="nucleotide sequence ID" value="NZ_BAAADV010000003.1"/>
</dbReference>
<dbReference type="Proteomes" id="UP001500420">
    <property type="component" value="Unassembled WGS sequence"/>
</dbReference>
<evidence type="ECO:0000313" key="1">
    <source>
        <dbReference type="EMBL" id="GAA0673188.1"/>
    </source>
</evidence>
<dbReference type="AlphaFoldDB" id="A0AAV3TA54"/>
<gene>
    <name evidence="1" type="ORF">GCM10009020_20180</name>
</gene>
<evidence type="ECO:0000313" key="2">
    <source>
        <dbReference type="Proteomes" id="UP001500420"/>
    </source>
</evidence>
<keyword evidence="2" id="KW-1185">Reference proteome</keyword>
<protein>
    <recommendedName>
        <fullName evidence="3">MarR family transcriptional regulator</fullName>
    </recommendedName>
</protein>